<sequence length="161" mass="18637">MDNTNDIAYKIEKLLNDEVLLKEFSFFFDKVEGIRGSYIEVRKALETFAGDTAERVMIEMGEKVVFLDAKKIEIIYHAAINKKGVHMAITMETFRQKYQANILRQDEWGEKYREFISLYRDGDVIYETVSSFGTWKRLCGSAFVAIHRNDEAIAVIGKSMN</sequence>
<evidence type="ECO:0000313" key="1">
    <source>
        <dbReference type="EMBL" id="KYJ86565.1"/>
    </source>
</evidence>
<dbReference type="AlphaFoldDB" id="A0A151CGA0"/>
<proteinExistence type="predicted"/>
<dbReference type="Proteomes" id="UP000075359">
    <property type="component" value="Unassembled WGS sequence"/>
</dbReference>
<dbReference type="STRING" id="1630136.AS592_07120"/>
<comment type="caution">
    <text evidence="1">The sequence shown here is derived from an EMBL/GenBank/DDBJ whole genome shotgun (WGS) entry which is preliminary data.</text>
</comment>
<gene>
    <name evidence="1" type="ORF">AS592_07120</name>
</gene>
<keyword evidence="2" id="KW-1185">Reference proteome</keyword>
<name>A0A151CGA0_9BACT</name>
<accession>A0A151CGA0</accession>
<dbReference type="RefSeq" id="WP_067330897.1">
    <property type="nucleotide sequence ID" value="NZ_LNKT01000023.1"/>
</dbReference>
<reference evidence="1 2" key="1">
    <citation type="submission" date="2015-11" db="EMBL/GenBank/DDBJ databases">
        <title>Draft genome of Sulfurovum riftiae 1812E, a member of the Epsilonproteobacteria isolated from the tube of the deep-sea hydrothermal vent tubewom Riftia pachyptila.</title>
        <authorList>
            <person name="Vetriani C."/>
            <person name="Giovannelli D."/>
        </authorList>
    </citation>
    <scope>NUCLEOTIDE SEQUENCE [LARGE SCALE GENOMIC DNA]</scope>
    <source>
        <strain evidence="1 2">1812E</strain>
    </source>
</reference>
<dbReference type="EMBL" id="LNKT01000023">
    <property type="protein sequence ID" value="KYJ86565.1"/>
    <property type="molecule type" value="Genomic_DNA"/>
</dbReference>
<protein>
    <submittedName>
        <fullName evidence="1">Uncharacterized protein</fullName>
    </submittedName>
</protein>
<evidence type="ECO:0000313" key="2">
    <source>
        <dbReference type="Proteomes" id="UP000075359"/>
    </source>
</evidence>
<organism evidence="1 2">
    <name type="scientific">Sulfurovum riftiae</name>
    <dbReference type="NCBI Taxonomy" id="1630136"/>
    <lineage>
        <taxon>Bacteria</taxon>
        <taxon>Pseudomonadati</taxon>
        <taxon>Campylobacterota</taxon>
        <taxon>Epsilonproteobacteria</taxon>
        <taxon>Campylobacterales</taxon>
        <taxon>Sulfurovaceae</taxon>
        <taxon>Sulfurovum</taxon>
    </lineage>
</organism>